<dbReference type="GO" id="GO:0006310">
    <property type="term" value="P:DNA recombination"/>
    <property type="evidence" value="ECO:0007669"/>
    <property type="project" value="UniProtKB-KW"/>
</dbReference>
<comment type="similarity">
    <text evidence="1">Belongs to the helicase family.</text>
</comment>
<reference evidence="4" key="1">
    <citation type="journal article" date="2019" name="Sci. Rep.">
        <title>Draft genome of Tanacetum cinerariifolium, the natural source of mosquito coil.</title>
        <authorList>
            <person name="Yamashiro T."/>
            <person name="Shiraishi A."/>
            <person name="Satake H."/>
            <person name="Nakayama K."/>
        </authorList>
    </citation>
    <scope>NUCLEOTIDE SEQUENCE</scope>
</reference>
<feature type="region of interest" description="Disordered" evidence="2">
    <location>
        <begin position="1"/>
        <end position="41"/>
    </location>
</feature>
<dbReference type="PANTHER" id="PTHR10492:SF57">
    <property type="entry name" value="ATP-DEPENDENT DNA HELICASE"/>
    <property type="match status" value="1"/>
</dbReference>
<accession>A0A6L2K3T7</accession>
<name>A0A6L2K3T7_TANCI</name>
<evidence type="ECO:0000313" key="4">
    <source>
        <dbReference type="EMBL" id="GEU43659.1"/>
    </source>
</evidence>
<dbReference type="PANTHER" id="PTHR10492">
    <property type="match status" value="1"/>
</dbReference>
<dbReference type="GO" id="GO:0005524">
    <property type="term" value="F:ATP binding"/>
    <property type="evidence" value="ECO:0007669"/>
    <property type="project" value="UniProtKB-KW"/>
</dbReference>
<evidence type="ECO:0000259" key="3">
    <source>
        <dbReference type="Pfam" id="PF05970"/>
    </source>
</evidence>
<feature type="domain" description="DNA helicase Pif1-like DEAD-box helicase" evidence="3">
    <location>
        <begin position="350"/>
        <end position="440"/>
    </location>
</feature>
<keyword evidence="1 4" id="KW-0347">Helicase</keyword>
<keyword evidence="1" id="KW-0547">Nucleotide-binding</keyword>
<comment type="catalytic activity">
    <reaction evidence="1">
        <text>ATP + H2O = ADP + phosphate + H(+)</text>
        <dbReference type="Rhea" id="RHEA:13065"/>
        <dbReference type="ChEBI" id="CHEBI:15377"/>
        <dbReference type="ChEBI" id="CHEBI:15378"/>
        <dbReference type="ChEBI" id="CHEBI:30616"/>
        <dbReference type="ChEBI" id="CHEBI:43474"/>
        <dbReference type="ChEBI" id="CHEBI:456216"/>
        <dbReference type="EC" id="5.6.2.3"/>
    </reaction>
</comment>
<keyword evidence="1" id="KW-0234">DNA repair</keyword>
<dbReference type="InterPro" id="IPR010285">
    <property type="entry name" value="DNA_helicase_pif1-like_DEAD"/>
</dbReference>
<dbReference type="AlphaFoldDB" id="A0A6L2K3T7"/>
<comment type="caution">
    <text evidence="4">The sequence shown here is derived from an EMBL/GenBank/DDBJ whole genome shotgun (WGS) entry which is preliminary data.</text>
</comment>
<dbReference type="EC" id="5.6.2.3" evidence="1"/>
<evidence type="ECO:0000256" key="1">
    <source>
        <dbReference type="RuleBase" id="RU363044"/>
    </source>
</evidence>
<dbReference type="EMBL" id="BKCJ010001740">
    <property type="protein sequence ID" value="GEU43659.1"/>
    <property type="molecule type" value="Genomic_DNA"/>
</dbReference>
<evidence type="ECO:0000256" key="2">
    <source>
        <dbReference type="SAM" id="MobiDB-lite"/>
    </source>
</evidence>
<feature type="compositionally biased region" description="Low complexity" evidence="2">
    <location>
        <begin position="84"/>
        <end position="95"/>
    </location>
</feature>
<keyword evidence="1" id="KW-0378">Hydrolase</keyword>
<protein>
    <recommendedName>
        <fullName evidence="1">ATP-dependent DNA helicase</fullName>
        <ecNumber evidence="1">5.6.2.3</ecNumber>
    </recommendedName>
</protein>
<dbReference type="GO" id="GO:0000723">
    <property type="term" value="P:telomere maintenance"/>
    <property type="evidence" value="ECO:0007669"/>
    <property type="project" value="InterPro"/>
</dbReference>
<organism evidence="4">
    <name type="scientific">Tanacetum cinerariifolium</name>
    <name type="common">Dalmatian daisy</name>
    <name type="synonym">Chrysanthemum cinerariifolium</name>
    <dbReference type="NCBI Taxonomy" id="118510"/>
    <lineage>
        <taxon>Eukaryota</taxon>
        <taxon>Viridiplantae</taxon>
        <taxon>Streptophyta</taxon>
        <taxon>Embryophyta</taxon>
        <taxon>Tracheophyta</taxon>
        <taxon>Spermatophyta</taxon>
        <taxon>Magnoliopsida</taxon>
        <taxon>eudicotyledons</taxon>
        <taxon>Gunneridae</taxon>
        <taxon>Pentapetalae</taxon>
        <taxon>asterids</taxon>
        <taxon>campanulids</taxon>
        <taxon>Asterales</taxon>
        <taxon>Asteraceae</taxon>
        <taxon>Asteroideae</taxon>
        <taxon>Anthemideae</taxon>
        <taxon>Anthemidinae</taxon>
        <taxon>Tanacetum</taxon>
    </lineage>
</organism>
<dbReference type="GO" id="GO:0043139">
    <property type="term" value="F:5'-3' DNA helicase activity"/>
    <property type="evidence" value="ECO:0007669"/>
    <property type="project" value="UniProtKB-EC"/>
</dbReference>
<dbReference type="GO" id="GO:0006281">
    <property type="term" value="P:DNA repair"/>
    <property type="evidence" value="ECO:0007669"/>
    <property type="project" value="UniProtKB-KW"/>
</dbReference>
<keyword evidence="1" id="KW-0227">DNA damage</keyword>
<gene>
    <name evidence="4" type="ORF">Tci_015637</name>
</gene>
<feature type="compositionally biased region" description="Polar residues" evidence="2">
    <location>
        <begin position="23"/>
        <end position="33"/>
    </location>
</feature>
<feature type="region of interest" description="Disordered" evidence="2">
    <location>
        <begin position="70"/>
        <end position="110"/>
    </location>
</feature>
<dbReference type="GO" id="GO:0016787">
    <property type="term" value="F:hydrolase activity"/>
    <property type="evidence" value="ECO:0007669"/>
    <property type="project" value="UniProtKB-KW"/>
</dbReference>
<feature type="compositionally biased region" description="Basic and acidic residues" evidence="2">
    <location>
        <begin position="1"/>
        <end position="12"/>
    </location>
</feature>
<keyword evidence="1" id="KW-0233">DNA recombination</keyword>
<keyword evidence="1" id="KW-0067">ATP-binding</keyword>
<proteinExistence type="inferred from homology"/>
<sequence length="501" mass="58423">MSQTERQEEKVAENASNKRKWGSNHNGSLSQQNKGHKVPRAHTAWPIKKKAYAGSLSLYNQCKFHHSGPYTTANKKRLDNTSKNNQNQQQPNKRQNTGRAYTARHGEKKHYSGSKPLYSICNYHHDGPCAPKCHQYNRFGHLARDYDPAGYKVVTKYMLHGLCVKDARYVACTNDDKCLKHFPNPFLAETFLDEEGYPHYHRRDNKLSFHLPNQNTITLRDYGNLPALLQREGIDVTMFTDWFELNKRDPTARTHTYADILKHYVWHEQKKLWLPRKQRKCIGRIVYLSPAFEERYYLRMLLNVVRGVTGFEHLMTVKHRLYATFKEVCFTYGLLNDDMEWTKALLEARMASLLLPAGMTAYSRFVIPLELMENSMCRIKQNTQLAELMQEVHLISWDEAPMTQRYAFEALDITLRDILGFKITEKRNQIFGGMTVVIGGFHTTRSTRLNEYCANREINTSKQEFNHWVLAMDDGTLPAKMKDGEDEPTWIDIPEKFLIKT</sequence>
<dbReference type="Pfam" id="PF05970">
    <property type="entry name" value="PIF1"/>
    <property type="match status" value="1"/>
</dbReference>
<comment type="cofactor">
    <cofactor evidence="1">
        <name>Mg(2+)</name>
        <dbReference type="ChEBI" id="CHEBI:18420"/>
    </cofactor>
</comment>